<feature type="region of interest" description="Disordered" evidence="4">
    <location>
        <begin position="700"/>
        <end position="750"/>
    </location>
</feature>
<dbReference type="Pfam" id="PF00512">
    <property type="entry name" value="HisKA"/>
    <property type="match status" value="1"/>
</dbReference>
<dbReference type="SUPFAM" id="SSF55785">
    <property type="entry name" value="PYP-like sensor domain (PAS domain)"/>
    <property type="match status" value="3"/>
</dbReference>
<reference evidence="11" key="1">
    <citation type="journal article" date="2019" name="Int. J. Syst. Evol. Microbiol.">
        <title>The Global Catalogue of Microorganisms (GCM) 10K type strain sequencing project: providing services to taxonomists for standard genome sequencing and annotation.</title>
        <authorList>
            <consortium name="The Broad Institute Genomics Platform"/>
            <consortium name="The Broad Institute Genome Sequencing Center for Infectious Disease"/>
            <person name="Wu L."/>
            <person name="Ma J."/>
        </authorList>
    </citation>
    <scope>NUCLEOTIDE SEQUENCE [LARGE SCALE GENOMIC DNA]</scope>
    <source>
        <strain evidence="11">CGMCC 1.15422</strain>
    </source>
</reference>
<dbReference type="Pfam" id="PF08448">
    <property type="entry name" value="PAS_4"/>
    <property type="match status" value="1"/>
</dbReference>
<dbReference type="CDD" id="cd00082">
    <property type="entry name" value="HisKA"/>
    <property type="match status" value="1"/>
</dbReference>
<dbReference type="SMART" id="SM00086">
    <property type="entry name" value="PAC"/>
    <property type="match status" value="2"/>
</dbReference>
<feature type="compositionally biased region" description="Basic and acidic residues" evidence="4">
    <location>
        <begin position="700"/>
        <end position="710"/>
    </location>
</feature>
<feature type="domain" description="CheR-type methyltransferase" evidence="9">
    <location>
        <begin position="256"/>
        <end position="529"/>
    </location>
</feature>
<proteinExistence type="predicted"/>
<organism evidence="10 11">
    <name type="scientific">Christiangramia forsetii</name>
    <dbReference type="NCBI Taxonomy" id="411153"/>
    <lineage>
        <taxon>Bacteria</taxon>
        <taxon>Pseudomonadati</taxon>
        <taxon>Bacteroidota</taxon>
        <taxon>Flavobacteriia</taxon>
        <taxon>Flavobacteriales</taxon>
        <taxon>Flavobacteriaceae</taxon>
        <taxon>Christiangramia</taxon>
    </lineage>
</organism>
<dbReference type="InterPro" id="IPR000014">
    <property type="entry name" value="PAS"/>
</dbReference>
<dbReference type="InterPro" id="IPR029063">
    <property type="entry name" value="SAM-dependent_MTases_sf"/>
</dbReference>
<dbReference type="Pfam" id="PF02518">
    <property type="entry name" value="HATPase_c"/>
    <property type="match status" value="1"/>
</dbReference>
<dbReference type="Gene3D" id="3.40.50.180">
    <property type="entry name" value="Methylesterase CheB, C-terminal domain"/>
    <property type="match status" value="1"/>
</dbReference>
<evidence type="ECO:0000256" key="1">
    <source>
        <dbReference type="ARBA" id="ARBA00000085"/>
    </source>
</evidence>
<dbReference type="SMART" id="SM00388">
    <property type="entry name" value="HisKA"/>
    <property type="match status" value="1"/>
</dbReference>
<dbReference type="Gene3D" id="3.40.50.150">
    <property type="entry name" value="Vaccinia Virus protein VP39"/>
    <property type="match status" value="1"/>
</dbReference>
<dbReference type="InterPro" id="IPR013655">
    <property type="entry name" value="PAS_fold_3"/>
</dbReference>
<feature type="domain" description="PAS" evidence="6">
    <location>
        <begin position="900"/>
        <end position="971"/>
    </location>
</feature>
<dbReference type="InterPro" id="IPR035909">
    <property type="entry name" value="CheB_C"/>
</dbReference>
<dbReference type="RefSeq" id="WP_011709563.1">
    <property type="nucleotide sequence ID" value="NZ_BMIX01000010.1"/>
</dbReference>
<dbReference type="InterPro" id="IPR005467">
    <property type="entry name" value="His_kinase_dom"/>
</dbReference>
<dbReference type="Proteomes" id="UP000605733">
    <property type="component" value="Unassembled WGS sequence"/>
</dbReference>
<dbReference type="SUPFAM" id="SSF53335">
    <property type="entry name" value="S-adenosyl-L-methionine-dependent methyltransferases"/>
    <property type="match status" value="1"/>
</dbReference>
<dbReference type="PRINTS" id="PR00996">
    <property type="entry name" value="CHERMTFRASE"/>
</dbReference>
<dbReference type="SMART" id="SM00138">
    <property type="entry name" value="MeTrc"/>
    <property type="match status" value="1"/>
</dbReference>
<feature type="compositionally biased region" description="Basic and acidic residues" evidence="4">
    <location>
        <begin position="226"/>
        <end position="249"/>
    </location>
</feature>
<evidence type="ECO:0000259" key="8">
    <source>
        <dbReference type="PROSITE" id="PS50122"/>
    </source>
</evidence>
<name>A0ABQ1WT92_9FLAO</name>
<keyword evidence="3" id="KW-0145">Chemotaxis</keyword>
<dbReference type="InterPro" id="IPR035965">
    <property type="entry name" value="PAS-like_dom_sf"/>
</dbReference>
<feature type="domain" description="PAC" evidence="7">
    <location>
        <begin position="974"/>
        <end position="1026"/>
    </location>
</feature>
<dbReference type="PROSITE" id="PS50113">
    <property type="entry name" value="PAC"/>
    <property type="match status" value="2"/>
</dbReference>
<dbReference type="Pfam" id="PF01739">
    <property type="entry name" value="CheR"/>
    <property type="match status" value="1"/>
</dbReference>
<keyword evidence="11" id="KW-1185">Reference proteome</keyword>
<dbReference type="Pfam" id="PF01339">
    <property type="entry name" value="CheB_methylest"/>
    <property type="match status" value="1"/>
</dbReference>
<dbReference type="PROSITE" id="PS50112">
    <property type="entry name" value="PAS"/>
    <property type="match status" value="2"/>
</dbReference>
<feature type="compositionally biased region" description="Basic and acidic residues" evidence="4">
    <location>
        <begin position="539"/>
        <end position="553"/>
    </location>
</feature>
<dbReference type="SMART" id="SM00387">
    <property type="entry name" value="HATPase_c"/>
    <property type="match status" value="1"/>
</dbReference>
<dbReference type="SUPFAM" id="SSF47384">
    <property type="entry name" value="Homodimeric domain of signal transducing histidine kinase"/>
    <property type="match status" value="1"/>
</dbReference>
<dbReference type="Gene3D" id="1.10.287.130">
    <property type="match status" value="1"/>
</dbReference>
<evidence type="ECO:0000256" key="2">
    <source>
        <dbReference type="ARBA" id="ARBA00012438"/>
    </source>
</evidence>
<feature type="domain" description="PAS" evidence="6">
    <location>
        <begin position="1027"/>
        <end position="1097"/>
    </location>
</feature>
<dbReference type="SMART" id="SM00091">
    <property type="entry name" value="PAS"/>
    <property type="match status" value="3"/>
</dbReference>
<feature type="active site" evidence="3">
    <location>
        <position position="28"/>
    </location>
</feature>
<dbReference type="InterPro" id="IPR000700">
    <property type="entry name" value="PAS-assoc_C"/>
</dbReference>
<dbReference type="PANTHER" id="PTHR24422:SF27">
    <property type="entry name" value="PROTEIN-GLUTAMATE O-METHYLTRANSFERASE"/>
    <property type="match status" value="1"/>
</dbReference>
<dbReference type="Pfam" id="PF03705">
    <property type="entry name" value="CheR_N"/>
    <property type="match status" value="1"/>
</dbReference>
<feature type="domain" description="CheB-type methylesterase" evidence="8">
    <location>
        <begin position="22"/>
        <end position="207"/>
    </location>
</feature>
<feature type="active site" evidence="3">
    <location>
        <position position="149"/>
    </location>
</feature>
<dbReference type="InterPro" id="IPR050903">
    <property type="entry name" value="Bact_Chemotaxis_MeTrfase"/>
</dbReference>
<dbReference type="InterPro" id="IPR000780">
    <property type="entry name" value="CheR_MeTrfase"/>
</dbReference>
<dbReference type="InterPro" id="IPR003661">
    <property type="entry name" value="HisK_dim/P_dom"/>
</dbReference>
<dbReference type="InterPro" id="IPR003594">
    <property type="entry name" value="HATPase_dom"/>
</dbReference>
<dbReference type="SUPFAM" id="SSF52738">
    <property type="entry name" value="Methylesterase CheB, C-terminal domain"/>
    <property type="match status" value="1"/>
</dbReference>
<dbReference type="Pfam" id="PF08447">
    <property type="entry name" value="PAS_3"/>
    <property type="match status" value="2"/>
</dbReference>
<evidence type="ECO:0000259" key="6">
    <source>
        <dbReference type="PROSITE" id="PS50112"/>
    </source>
</evidence>
<dbReference type="InterPro" id="IPR013656">
    <property type="entry name" value="PAS_4"/>
</dbReference>
<evidence type="ECO:0000313" key="11">
    <source>
        <dbReference type="Proteomes" id="UP000605733"/>
    </source>
</evidence>
<evidence type="ECO:0000259" key="7">
    <source>
        <dbReference type="PROSITE" id="PS50113"/>
    </source>
</evidence>
<feature type="domain" description="Histidine kinase" evidence="5">
    <location>
        <begin position="1156"/>
        <end position="1378"/>
    </location>
</feature>
<dbReference type="InterPro" id="IPR036890">
    <property type="entry name" value="HATPase_C_sf"/>
</dbReference>
<dbReference type="Gene3D" id="3.30.450.20">
    <property type="entry name" value="PAS domain"/>
    <property type="match status" value="3"/>
</dbReference>
<feature type="active site" evidence="3">
    <location>
        <position position="55"/>
    </location>
</feature>
<dbReference type="SUPFAM" id="SSF55874">
    <property type="entry name" value="ATPase domain of HSP90 chaperone/DNA topoisomerase II/histidine kinase"/>
    <property type="match status" value="1"/>
</dbReference>
<dbReference type="PANTHER" id="PTHR24422">
    <property type="entry name" value="CHEMOTAXIS PROTEIN METHYLTRANSFERASE"/>
    <property type="match status" value="1"/>
</dbReference>
<dbReference type="InterPro" id="IPR001610">
    <property type="entry name" value="PAC"/>
</dbReference>
<feature type="domain" description="PAC" evidence="7">
    <location>
        <begin position="1100"/>
        <end position="1152"/>
    </location>
</feature>
<dbReference type="InterPro" id="IPR036097">
    <property type="entry name" value="HisK_dim/P_sf"/>
</dbReference>
<evidence type="ECO:0000259" key="9">
    <source>
        <dbReference type="PROSITE" id="PS50123"/>
    </source>
</evidence>
<dbReference type="CDD" id="cd16434">
    <property type="entry name" value="CheB-CheR_fusion"/>
    <property type="match status" value="1"/>
</dbReference>
<comment type="catalytic activity">
    <reaction evidence="1">
        <text>ATP + protein L-histidine = ADP + protein N-phospho-L-histidine.</text>
        <dbReference type="EC" id="2.7.13.3"/>
    </reaction>
</comment>
<dbReference type="PROSITE" id="PS50109">
    <property type="entry name" value="HIS_KIN"/>
    <property type="match status" value="1"/>
</dbReference>
<dbReference type="InterPro" id="IPR000673">
    <property type="entry name" value="Sig_transdc_resp-reg_Me-estase"/>
</dbReference>
<feature type="region of interest" description="Disordered" evidence="4">
    <location>
        <begin position="519"/>
        <end position="553"/>
    </location>
</feature>
<dbReference type="PROSITE" id="PS50123">
    <property type="entry name" value="CHER"/>
    <property type="match status" value="1"/>
</dbReference>
<comment type="caution">
    <text evidence="10">The sequence shown here is derived from an EMBL/GenBank/DDBJ whole genome shotgun (WGS) entry which is preliminary data.</text>
</comment>
<dbReference type="InterPro" id="IPR022642">
    <property type="entry name" value="CheR_C"/>
</dbReference>
<dbReference type="Gene3D" id="3.30.565.10">
    <property type="entry name" value="Histidine kinase-like ATPase, C-terminal domain"/>
    <property type="match status" value="1"/>
</dbReference>
<evidence type="ECO:0000259" key="5">
    <source>
        <dbReference type="PROSITE" id="PS50109"/>
    </source>
</evidence>
<evidence type="ECO:0000313" key="10">
    <source>
        <dbReference type="EMBL" id="GGG44817.1"/>
    </source>
</evidence>
<dbReference type="InterPro" id="IPR022641">
    <property type="entry name" value="CheR_N"/>
</dbReference>
<dbReference type="NCBIfam" id="TIGR00229">
    <property type="entry name" value="sensory_box"/>
    <property type="match status" value="2"/>
</dbReference>
<evidence type="ECO:0000256" key="4">
    <source>
        <dbReference type="SAM" id="MobiDB-lite"/>
    </source>
</evidence>
<accession>A0ABQ1WT92</accession>
<dbReference type="PROSITE" id="PS50122">
    <property type="entry name" value="CHEB"/>
    <property type="match status" value="1"/>
</dbReference>
<keyword evidence="3" id="KW-0378">Hydrolase</keyword>
<evidence type="ECO:0000256" key="3">
    <source>
        <dbReference type="PROSITE-ProRule" id="PRU00050"/>
    </source>
</evidence>
<feature type="region of interest" description="Disordered" evidence="4">
    <location>
        <begin position="223"/>
        <end position="249"/>
    </location>
</feature>
<dbReference type="CDD" id="cd00130">
    <property type="entry name" value="PAS"/>
    <property type="match status" value="3"/>
</dbReference>
<protein>
    <recommendedName>
        <fullName evidence="2">histidine kinase</fullName>
        <ecNumber evidence="2">2.7.13.3</ecNumber>
    </recommendedName>
</protein>
<gene>
    <name evidence="10" type="ORF">GCM10011532_31030</name>
</gene>
<dbReference type="SUPFAM" id="SSF47757">
    <property type="entry name" value="Chemotaxis receptor methyltransferase CheR, N-terminal domain"/>
    <property type="match status" value="1"/>
</dbReference>
<sequence>MKQDNQPNQTNKPKETSKQFCVVGIGASAGGLEAFNTFIEALPEDSGMAFILVQHLDPEHQSQLPEILQRNTKIPVKEIRDKMEVKPNHIYVIPSNKTLSFQNKEMVLKARDKRNDLSPYQPINSFLTSLAKIYGSYAIGVILSGTGSDGTKGLKAIKDHGGITFAQDKKSAAYPAMPENAAEADVVDFIMSPGKIPGKILDVAKTINKVEFNTHQGEELISDQDSEIKKKTTKDAKKPVKKEKESSSSKKESEIFQQILALLRIRKEIDFTYYKQTTIRRRILRRVALTNKQTLTEYLQYLRNTAKEQDLLYQDLLIPVTNFFRDQEIFKNLSSSVFPKILENKNTDKTIRVWIAGCSTGEEVYSIAISLLEYLKSQKEGTQNYKIQIFGTDINEIAISKARRGIYKANEVEGISNEILETYFTKTDGSYHVHKDLRELCVFSLHNFLKDPPFGKMDFMSCRNVLIYLQPYLQKKALINFHYALNPGGLLLLGKSETISSASEFFTVAERDDKLFSRKDKTSRYKPSPSNAPSEEDLESHSEPPSENKKTNFQKSADDLILRKYSPSGVVVNEAMDIVYFRGNTSKFLEQYSGKPTHNLLKMAKMGLSFELRNILHKVKKELTDEMSNNPSVIKKNIPVETNGQQFIVSLEAMLLPNLVEPYYLILFHDDGFELEASQTIKSTENSKDARIHQLEQELSHAREDMRSITEDQEATNEELQSANEELQSSKEELQSLNEELETSKEELQSTNEELITLNDELVNNNKRLTVSKNYSQDIVSTLREPLVVLDKSLNVKSANAAFYKKFHLDESEIEGKAIFDLENKGWNIPELKNLLREILPKHSSFYDHEITHDFPGLGQRTMLLNGREIIREEGGEKLILLVFGDITDKRLIEKNLEKSEIKFKLLVDSISQLIWISNAEGNIEFFNPQWQHYTGINSGESIKDGMWEEAIHPDDLKEFKDQFNKCIDTGKSFTKETRLELKEGNYNWYLAKAMPYYNPDGEIMKWFGSFTNIEVQKQAEATLRKSEEHFRQLAELIPDKITKANAEGEVTYYNQSWLNYTGLTRDELKETSLNGFLHPKEKWEIKKKWKKSVDSGDAFEMEIQILNKSGDYCWHLVRSIPVKDEKEQIKFWIGTTTEIQKLKEEEKRKEDFLKMVSHELKTPVTSIKGYTQLLLDMLMASTEINLDSIPLKPSLERIDSQVSRLTRLIAEILDLSRIEGDKMVLHKKAFNLNDLIDESIQDIKYSSRESNIDIDHEGSFEVCGDMDRIGQVLINFITNAIKYSPDDKNIEVRVFESGNNKVSVSVKDHGIGIDQKHLKNIFKRFYRVSQKNDETYSGFGIGLFLAKEIIERHRGNVAVKSNKGEGSEFIFTIPTITKSKSTKK</sequence>
<dbReference type="EC" id="2.7.13.3" evidence="2"/>
<dbReference type="EMBL" id="BMIX01000010">
    <property type="protein sequence ID" value="GGG44817.1"/>
    <property type="molecule type" value="Genomic_DNA"/>
</dbReference>